<dbReference type="InterPro" id="IPR050468">
    <property type="entry name" value="Cuticle_Struct_Prot"/>
</dbReference>
<feature type="compositionally biased region" description="Polar residues" evidence="2">
    <location>
        <begin position="666"/>
        <end position="681"/>
    </location>
</feature>
<feature type="compositionally biased region" description="Low complexity" evidence="2">
    <location>
        <begin position="605"/>
        <end position="616"/>
    </location>
</feature>
<dbReference type="GeneID" id="106669046"/>
<dbReference type="AlphaFoldDB" id="A0A8I6TG27"/>
<keyword evidence="1" id="KW-0193">Cuticle</keyword>
<dbReference type="RefSeq" id="XP_014253778.1">
    <property type="nucleotide sequence ID" value="XM_014398292.2"/>
</dbReference>
<dbReference type="EnsemblMetazoa" id="XM_014398292.2">
    <property type="protein sequence ID" value="XP_014253778.1"/>
    <property type="gene ID" value="LOC106669046"/>
</dbReference>
<feature type="compositionally biased region" description="Low complexity" evidence="2">
    <location>
        <begin position="507"/>
        <end position="530"/>
    </location>
</feature>
<evidence type="ECO:0008006" key="6">
    <source>
        <dbReference type="Google" id="ProtNLM"/>
    </source>
</evidence>
<feature type="signal peptide" evidence="3">
    <location>
        <begin position="1"/>
        <end position="17"/>
    </location>
</feature>
<proteinExistence type="predicted"/>
<evidence type="ECO:0000256" key="3">
    <source>
        <dbReference type="SAM" id="SignalP"/>
    </source>
</evidence>
<feature type="compositionally biased region" description="Gly residues" evidence="2">
    <location>
        <begin position="490"/>
        <end position="506"/>
    </location>
</feature>
<protein>
    <recommendedName>
        <fullName evidence="6">CPR type cuticle protein</fullName>
    </recommendedName>
</protein>
<accession>A0A8I6TG27</accession>
<dbReference type="OrthoDB" id="8196648at2759"/>
<evidence type="ECO:0000313" key="5">
    <source>
        <dbReference type="Proteomes" id="UP000494040"/>
    </source>
</evidence>
<sequence>MYWTLFITFLLWKGVSSQSGAQVPPVGSEYNDRANDGSYRFGFQTGDQGAHYHAAVASRENQVAGRFGSRDPSTGNVVETKYTAGRRGFRARGPNIARKMDLSQNKGPYNPPVNPNSPNYNPTLDGYHDPNEDPSYSFGFKTPTYVRKENSDSRGHVNGAYSFIDDVGERHDVSYEAGAKLGFNVKTPFPDSKPFSGLFYRGPPSKPGGKTVRGKTSIQQRGDGSYRFVSAGPDQRRTEASDSLGNVRGSYTYIDDKGQQRTVQYIAGPNIGYRIVNKGTGPKFPQFIPPAGPFPNFPSVLDPLRPDFPPGPIFTGSDDDLVNGGGGGSSSSGGGGIGGGSSGGGSFGVGGSGGGVFGGGSSGGGSFGGGSSGGGGSGGSGSSGRPFGGGNSGVGSSSGSGSGGGGGGSFGEGGNTGQSNSDGDVFGVGGSVLGGTNGGSSGGHNEGIDLFGGDGVFGSGNENGIDGGSSSQPPGSNSFGSGSSTFGPDGSFGGSGSSTFGSGGSGSTTIKPGSTFTSGTTFGSGSTSGSNDNNFVGNSGVGSSTTQFPNRPSTGGGLSGQSFPGGPTTTASTPFQGYPSGRPPAGSPQFSIPGEHQNNCCGGKRPSSTTSRPSTPGQMYFPSYVFPEDDPNRPKRPLIPFGEDFLDKPYFALPPKKPGQYKPLRNWQTPEGGSTKSDSTYLSSNRNYYGFPSGVAIRAHVQSLDIRPYGSRIPSPGFALEHNISNHKRK</sequence>
<feature type="compositionally biased region" description="Polar residues" evidence="2">
    <location>
        <begin position="531"/>
        <end position="553"/>
    </location>
</feature>
<dbReference type="Proteomes" id="UP000494040">
    <property type="component" value="Unassembled WGS sequence"/>
</dbReference>
<name>A0A8I6TG27_CIMLE</name>
<dbReference type="GO" id="GO:0008010">
    <property type="term" value="F:structural constituent of chitin-based larval cuticle"/>
    <property type="evidence" value="ECO:0007669"/>
    <property type="project" value="TreeGrafter"/>
</dbReference>
<dbReference type="KEGG" id="clec:106669046"/>
<dbReference type="GO" id="GO:0062129">
    <property type="term" value="C:chitin-based extracellular matrix"/>
    <property type="evidence" value="ECO:0007669"/>
    <property type="project" value="TreeGrafter"/>
</dbReference>
<feature type="compositionally biased region" description="Low complexity" evidence="2">
    <location>
        <begin position="468"/>
        <end position="489"/>
    </location>
</feature>
<feature type="compositionally biased region" description="Gly residues" evidence="2">
    <location>
        <begin position="323"/>
        <end position="344"/>
    </location>
</feature>
<dbReference type="OMA" id="QGAHYHA"/>
<keyword evidence="3" id="KW-0732">Signal</keyword>
<feature type="region of interest" description="Disordered" evidence="2">
    <location>
        <begin position="305"/>
        <end position="344"/>
    </location>
</feature>
<dbReference type="Pfam" id="PF00379">
    <property type="entry name" value="Chitin_bind_4"/>
    <property type="match status" value="3"/>
</dbReference>
<feature type="chain" id="PRO_5035219776" description="CPR type cuticle protein" evidence="3">
    <location>
        <begin position="18"/>
        <end position="730"/>
    </location>
</feature>
<dbReference type="PANTHER" id="PTHR10380">
    <property type="entry name" value="CUTICLE PROTEIN"/>
    <property type="match status" value="1"/>
</dbReference>
<evidence type="ECO:0000256" key="1">
    <source>
        <dbReference type="PROSITE-ProRule" id="PRU00497"/>
    </source>
</evidence>
<evidence type="ECO:0000256" key="2">
    <source>
        <dbReference type="SAM" id="MobiDB-lite"/>
    </source>
</evidence>
<dbReference type="InterPro" id="IPR000618">
    <property type="entry name" value="Insect_cuticle"/>
</dbReference>
<feature type="region of interest" description="Disordered" evidence="2">
    <location>
        <begin position="201"/>
        <end position="227"/>
    </location>
</feature>
<feature type="compositionally biased region" description="Gly residues" evidence="2">
    <location>
        <begin position="426"/>
        <end position="458"/>
    </location>
</feature>
<evidence type="ECO:0000313" key="4">
    <source>
        <dbReference type="EnsemblMetazoa" id="XP_014253778.1"/>
    </source>
</evidence>
<feature type="region of interest" description="Disordered" evidence="2">
    <location>
        <begin position="362"/>
        <end position="681"/>
    </location>
</feature>
<organism evidence="4 5">
    <name type="scientific">Cimex lectularius</name>
    <name type="common">Bed bug</name>
    <name type="synonym">Acanthia lectularia</name>
    <dbReference type="NCBI Taxonomy" id="79782"/>
    <lineage>
        <taxon>Eukaryota</taxon>
        <taxon>Metazoa</taxon>
        <taxon>Ecdysozoa</taxon>
        <taxon>Arthropoda</taxon>
        <taxon>Hexapoda</taxon>
        <taxon>Insecta</taxon>
        <taxon>Pterygota</taxon>
        <taxon>Neoptera</taxon>
        <taxon>Paraneoptera</taxon>
        <taxon>Hemiptera</taxon>
        <taxon>Heteroptera</taxon>
        <taxon>Panheteroptera</taxon>
        <taxon>Cimicomorpha</taxon>
        <taxon>Cimicidae</taxon>
        <taxon>Cimex</taxon>
    </lineage>
</organism>
<dbReference type="PROSITE" id="PS51155">
    <property type="entry name" value="CHIT_BIND_RR_2"/>
    <property type="match status" value="3"/>
</dbReference>
<reference evidence="4" key="1">
    <citation type="submission" date="2022-01" db="UniProtKB">
        <authorList>
            <consortium name="EnsemblMetazoa"/>
        </authorList>
    </citation>
    <scope>IDENTIFICATION</scope>
</reference>
<keyword evidence="5" id="KW-1185">Reference proteome</keyword>
<feature type="compositionally biased region" description="Gly residues" evidence="2">
    <location>
        <begin position="362"/>
        <end position="416"/>
    </location>
</feature>